<accession>A0A7G9SLQ5</accession>
<dbReference type="KEGG" id="tcn:H9L16_08470"/>
<dbReference type="GO" id="GO:0016787">
    <property type="term" value="F:hydrolase activity"/>
    <property type="evidence" value="ECO:0007669"/>
    <property type="project" value="UniProtKB-KW"/>
</dbReference>
<dbReference type="SUPFAM" id="SSF56281">
    <property type="entry name" value="Metallo-hydrolase/oxidoreductase"/>
    <property type="match status" value="1"/>
</dbReference>
<keyword evidence="2" id="KW-0378">Hydrolase</keyword>
<dbReference type="Proteomes" id="UP000515804">
    <property type="component" value="Chromosome"/>
</dbReference>
<dbReference type="RefSeq" id="WP_187551304.1">
    <property type="nucleotide sequence ID" value="NZ_CP060719.1"/>
</dbReference>
<dbReference type="EMBL" id="CP060719">
    <property type="protein sequence ID" value="QNN68780.1"/>
    <property type="molecule type" value="Genomic_DNA"/>
</dbReference>
<dbReference type="AlphaFoldDB" id="A0A7G9SLQ5"/>
<reference evidence="2 3" key="1">
    <citation type="submission" date="2020-08" db="EMBL/GenBank/DDBJ databases">
        <title>Genome sequence of Thermomonas carbonis KCTC 42013T.</title>
        <authorList>
            <person name="Hyun D.-W."/>
            <person name="Bae J.-W."/>
        </authorList>
    </citation>
    <scope>NUCLEOTIDE SEQUENCE [LARGE SCALE GENOMIC DNA]</scope>
    <source>
        <strain evidence="2 3">KCTC 42013</strain>
    </source>
</reference>
<dbReference type="Gene3D" id="3.60.15.10">
    <property type="entry name" value="Ribonuclease Z/Hydroxyacylglutathione hydrolase-like"/>
    <property type="match status" value="1"/>
</dbReference>
<gene>
    <name evidence="2" type="ORF">H9L16_08470</name>
</gene>
<dbReference type="Pfam" id="PF00753">
    <property type="entry name" value="Lactamase_B"/>
    <property type="match status" value="1"/>
</dbReference>
<evidence type="ECO:0000313" key="3">
    <source>
        <dbReference type="Proteomes" id="UP000515804"/>
    </source>
</evidence>
<dbReference type="InterPro" id="IPR036866">
    <property type="entry name" value="RibonucZ/Hydroxyglut_hydro"/>
</dbReference>
<evidence type="ECO:0000259" key="1">
    <source>
        <dbReference type="Pfam" id="PF00753"/>
    </source>
</evidence>
<keyword evidence="3" id="KW-1185">Reference proteome</keyword>
<protein>
    <submittedName>
        <fullName evidence="2">MBL fold metallo-hydrolase</fullName>
    </submittedName>
</protein>
<feature type="domain" description="Metallo-beta-lactamase" evidence="1">
    <location>
        <begin position="33"/>
        <end position="102"/>
    </location>
</feature>
<evidence type="ECO:0000313" key="2">
    <source>
        <dbReference type="EMBL" id="QNN68780.1"/>
    </source>
</evidence>
<sequence>MATRKTAKRASPKAPAQATVRFYCQGIGDSHLLRFQKADGKDFWMLIDCGIHTSVKGGPRTVDAIVADISSATDRLDVVVGTHEHWDHLSGFWTAREAFKNIKVDEVWVGWTENPEDAQAQELDKFKGKALAALQGAQDKLSKTDSKHLAAVRDGVNGLLGFHFGLEGQKVRACRDALVGMASKKVRYLAPSKRPLTIPGLPNLRVYVMGPPRDEGYISIRERKSEMYGLGQALARAESLMAAMQSEDGGRRTHPHLLNPTWVLS</sequence>
<organism evidence="2 3">
    <name type="scientific">Thermomonas carbonis</name>
    <dbReference type="NCBI Taxonomy" id="1463158"/>
    <lineage>
        <taxon>Bacteria</taxon>
        <taxon>Pseudomonadati</taxon>
        <taxon>Pseudomonadota</taxon>
        <taxon>Gammaproteobacteria</taxon>
        <taxon>Lysobacterales</taxon>
        <taxon>Lysobacteraceae</taxon>
        <taxon>Thermomonas</taxon>
    </lineage>
</organism>
<dbReference type="InterPro" id="IPR001279">
    <property type="entry name" value="Metallo-B-lactamas"/>
</dbReference>
<proteinExistence type="predicted"/>
<name>A0A7G9SLQ5_9GAMM</name>